<evidence type="ECO:0000256" key="1">
    <source>
        <dbReference type="ARBA" id="ARBA00022450"/>
    </source>
</evidence>
<dbReference type="InterPro" id="IPR036736">
    <property type="entry name" value="ACP-like_sf"/>
</dbReference>
<dbReference type="STRING" id="1081105.A0A166W175"/>
<dbReference type="Pfam" id="PF00550">
    <property type="entry name" value="PP-binding"/>
    <property type="match status" value="3"/>
</dbReference>
<reference evidence="7 8" key="1">
    <citation type="journal article" date="2016" name="Genome Biol. Evol.">
        <title>Divergent and convergent evolution of fungal pathogenicity.</title>
        <authorList>
            <person name="Shang Y."/>
            <person name="Xiao G."/>
            <person name="Zheng P."/>
            <person name="Cen K."/>
            <person name="Zhan S."/>
            <person name="Wang C."/>
        </authorList>
    </citation>
    <scope>NUCLEOTIDE SEQUENCE [LARGE SCALE GENOMIC DNA]</scope>
    <source>
        <strain evidence="7 8">RCEF 4871</strain>
    </source>
</reference>
<dbReference type="GO" id="GO:0005737">
    <property type="term" value="C:cytoplasm"/>
    <property type="evidence" value="ECO:0007669"/>
    <property type="project" value="TreeGrafter"/>
</dbReference>
<dbReference type="Pfam" id="PF00668">
    <property type="entry name" value="Condensation"/>
    <property type="match status" value="2"/>
</dbReference>
<dbReference type="InterPro" id="IPR013120">
    <property type="entry name" value="FAR_NAD-bd"/>
</dbReference>
<dbReference type="GO" id="GO:0031177">
    <property type="term" value="F:phosphopantetheine binding"/>
    <property type="evidence" value="ECO:0007669"/>
    <property type="project" value="InterPro"/>
</dbReference>
<dbReference type="Pfam" id="PF00501">
    <property type="entry name" value="AMP-binding"/>
    <property type="match status" value="3"/>
</dbReference>
<dbReference type="Pfam" id="PF07993">
    <property type="entry name" value="NAD_binding_4"/>
    <property type="match status" value="1"/>
</dbReference>
<dbReference type="OMA" id="DHEIAMM"/>
<keyword evidence="2" id="KW-0597">Phosphoprotein</keyword>
<feature type="domain" description="Carrier" evidence="6">
    <location>
        <begin position="2796"/>
        <end position="2873"/>
    </location>
</feature>
<dbReference type="InterPro" id="IPR000873">
    <property type="entry name" value="AMP-dep_synth/lig_dom"/>
</dbReference>
<dbReference type="SUPFAM" id="SSF47336">
    <property type="entry name" value="ACP-like"/>
    <property type="match status" value="3"/>
</dbReference>
<dbReference type="InterPro" id="IPR045851">
    <property type="entry name" value="AMP-bd_C_sf"/>
</dbReference>
<dbReference type="NCBIfam" id="NF003417">
    <property type="entry name" value="PRK04813.1"/>
    <property type="match status" value="3"/>
</dbReference>
<evidence type="ECO:0000256" key="3">
    <source>
        <dbReference type="ARBA" id="ARBA00022598"/>
    </source>
</evidence>
<dbReference type="SUPFAM" id="SSF51735">
    <property type="entry name" value="NAD(P)-binding Rossmann-fold domains"/>
    <property type="match status" value="1"/>
</dbReference>
<keyword evidence="3" id="KW-0436">Ligase</keyword>
<dbReference type="OrthoDB" id="416786at2759"/>
<evidence type="ECO:0000256" key="2">
    <source>
        <dbReference type="ARBA" id="ARBA00022553"/>
    </source>
</evidence>
<dbReference type="SUPFAM" id="SSF52777">
    <property type="entry name" value="CoA-dependent acyltransferases"/>
    <property type="match status" value="4"/>
</dbReference>
<dbReference type="InterPro" id="IPR001242">
    <property type="entry name" value="Condensation_dom"/>
</dbReference>
<dbReference type="InterPro" id="IPR010071">
    <property type="entry name" value="AA_adenyl_dom"/>
</dbReference>
<dbReference type="Gene3D" id="2.30.38.10">
    <property type="entry name" value="Luciferase, Domain 3"/>
    <property type="match status" value="1"/>
</dbReference>
<dbReference type="PANTHER" id="PTHR45527:SF1">
    <property type="entry name" value="FATTY ACID SYNTHASE"/>
    <property type="match status" value="1"/>
</dbReference>
<dbReference type="SMART" id="SM01294">
    <property type="entry name" value="PKS_PP_betabranch"/>
    <property type="match status" value="1"/>
</dbReference>
<accession>A0A166W175</accession>
<feature type="domain" description="Carrier" evidence="6">
    <location>
        <begin position="566"/>
        <end position="643"/>
    </location>
</feature>
<dbReference type="FunFam" id="3.30.300.30:FF:000015">
    <property type="entry name" value="Nonribosomal peptide synthase SidD"/>
    <property type="match status" value="3"/>
</dbReference>
<dbReference type="Gene3D" id="1.10.1200.10">
    <property type="entry name" value="ACP-like"/>
    <property type="match status" value="3"/>
</dbReference>
<dbReference type="Gene3D" id="3.40.50.720">
    <property type="entry name" value="NAD(P)-binding Rossmann-like Domain"/>
    <property type="match status" value="1"/>
</dbReference>
<feature type="domain" description="Carrier" evidence="6">
    <location>
        <begin position="1692"/>
        <end position="1768"/>
    </location>
</feature>
<dbReference type="CDD" id="cd19545">
    <property type="entry name" value="FUM14_C_NRPS-like"/>
    <property type="match status" value="2"/>
</dbReference>
<evidence type="ECO:0000259" key="6">
    <source>
        <dbReference type="PROSITE" id="PS50075"/>
    </source>
</evidence>
<evidence type="ECO:0000256" key="4">
    <source>
        <dbReference type="ARBA" id="ARBA00029454"/>
    </source>
</evidence>
<evidence type="ECO:0000313" key="7">
    <source>
        <dbReference type="EMBL" id="OAA34246.1"/>
    </source>
</evidence>
<dbReference type="PROSITE" id="PS50075">
    <property type="entry name" value="CARRIER"/>
    <property type="match status" value="3"/>
</dbReference>
<sequence>MSITESSMSTTAAAHDADLEQIWSWNRTVSETVARPVHEIFQDQLDRLSTKLAHHLQSHGVGPNVVVPLFFEKSMWTPVCQLAIMKAGGACAALDTTQTKEVLAAIIETISPIVVGCSPSNRQLVSDICGDCHVLVVDAYLVDGLSDALSSLATVHPSTMLYLIFTSGTTGKPKGVVISHANISSGLHYNNAEQGFHAKSRVLDFASCAFDVSYTNLLGSLTSGACLCIPSEQVRSSLALLDQYIAEQKINHADMTPSVVSAMPLSTLKNLDVLIVGGETLSIDQAKLWSSHVRLIQTYGPAECTITTTVVDIKGDEHLGYLGPAYGLNPWIIQDEDNAADGELTLAPVASIGELWLEGPLVGQGYLNDPGKTAEAFVQDPAFLTRGYPKLGIPGRRGRLYRTGDLVRYNSDGSLTFISRRDTQVKIRGQRVELSNVEDNARRYLQGLGLVDAQVVAEAITPLNSIRKILALFLRISRPTQPIILEGQAEERTRIWAAAATLESRLPESLPAYEVPSVYIPIDTVPATATGKADRRKLRSIFEVHTIRELAALSPLVSVSASQRRLPSSDTERALAFLWSQVLPVDESEIGLDDSFLRMGGDSLLAMKLVGLARERSALSFTSADLLKHPQLEQLAQVVKHRGVDDGELEEEAVVEPFSLLAPSSWHEQPISSAVELAARQCGLDKHQIQDIFPCTPLQEGLMALTARNPGDYVAHWVIDLCITTDTARLQRAWQSLVMFLPILRTRIVDLPHHGGLMQVIVDEQPSWTDTTSYAGFDTPPEDTSKSSLGSRKEEMGLGTPLLQYQLRSTMQGACLSVIIHHALYDGYSVPLLFELLEKAYADEGGQLPRGGQPPPFQSFVKFSVVGVDKEEAAAFWAAQLADSTALLFPSLPAPDYQVQVNQTLRQTVELEWPQLDATPSTIIWAAWAIVVAQFSSSKDVIFGVTLSGRQSHKATISRVGRMVGPTIATVPVRLMLDYSKTVAEIARAVQAKAVDLVRHEQTGLQNIKQYLPVDMKDAADFQSLIVVQPKADDYGNLPCRNLFKQTVNEIEDRDDMVGAFDTYALNLICSLQDGGVALELNYDDKVVDTLQAGRIMGQFKHVLEELCASRNNRLDGKPLNEIDLVHSADVRQLWAWNRNVPLASTRPIHDLITQTVCRNPDALAVYAWDGSLTYMELDLLSTRLARLLVAQAGVGSRAGMIVPLFFEKTLWMPVAMLAVMKAGGASVAIDINQPEKRQAAIIRTVRPDVVLASASAQSLAARIGDCRVIIADNANLHHDPPDAASIGLPVVDPSSLLYLIFTSGTTGKPKGVMVSHGNLSSAVHHQKHMYGYDSQARVFDFSSYAFDAAWLNFVVSSVSGACLCIPSDRDRQNDIVGSIARLKATHADITASVAKSLPIETIRSLRWLTLGGEAVRFEDAEQWAAENTTVINMYGPSECSPSATIATIEDMRCFPGSIGRGYGLNTWITDPDNFHSLLPIGCVGELLLEGPLVGPGYFHDPEKTNEAFIEDPGWLVRGDGPDFPGRAGRLYRTGDLVRYNPDGTLSFMGRADSQVKINGQRVEPSEIEGALRRAVPETLAIGIAVEMVKPLGSNKAMLIAFFDIGTGPTAGSDVTENDDKRQRKAALSQIVRETIAKQLPRYMIPSALLLIRRFPMTVTFKTDRWKLRRLAEAMTNNQIRALDPLREEPEDLSTDKEHIMAALWASVLEIPKAGIAANDSFLQLGGDSIMAMKLASHAFEHSLSFTVADVLRSPRLKELSAIAATTTLADQNPPIEPFSLMGPCFNQQQAIAIVAGLLETNASQIQDIFPCTPLQEGFLALSAKSSGNGDYVARYDLKLREDVEVGRFKRAWDDVLQQLPILRTRIVPLPGHGLVQVVVDERPTWIHGDAADRSGRSNLLMAEMGLCTPLMRFSLSRHDASSSFKEMTFTLCISHALYDGWSLPLVFESLVQAYRGSTPSSQFPPFQRFVKHVLNINQGKAQAFWTKQFDGLSAPIFPALNNMSSDSRIRPNRTIVKDLVVQWKKTKTDATASTMLLAGWSVVTMQYTNSPDVIFGLTLSGRQAVVPEIERIAGPTIATIPLRVRMANTEKVGQFVSALQAQVIDVGQYEQIGLQRIQKMSAEAHQACQFQSIVVVQPEEREQLGAGLFADASEPEDESADVGLFDSYALNLICSLRGDGVKLSLIYDDKILDQDRAEGLIGQLAHILQQLASYDNLERPLSELCTIQPSHLHKIWTWNAYVPETFREPVHGIFAEMVRKYPCRPAVDAWDGQLSYNELDWLSTRLAHKLVSMGVRRDVIVPLCFEKSKLSTICMLAVMKAGGASVTLDVVAQPEERLRTIVKTVSPIVALCSSAQQQLAHKICGRNVSILVISEDIVESIPENNGLLPEVDPDSILYIVFTSGTTGVPKGVTITHSNFSSAIRHQHVAMGRGIHSRVSDFASYAFDASWNNSLHTLSNGGCLCIPSDAARTGGLAEHIEEQRVNDIDITPSVAATLPFETLKKLKTMLVGGEGLSDDYATLWRGITTLKNVYGPAECTPTATIWDVGAQGMPPNCLGRGIGLNTWVVQGDDSESSRLAPIGSVGELWLEGPLVGRGYFGDADKTRAAFIHDPPWLLQGGGHDCPGRRGRLYRTGDLVYYNANGTLTFVSRKDEQVKIRGQRVELGDVEHHARQCLQKDCPGARIIVEAAQPRESKNSRLVVFLAADGSADRLAANADPGDLVDSNGDVNLVAKLEEQLPGLIPSYAVPSLYIHLHKIPLGPTGKVDRKRLRQIVSALGPEDLARFVPSRLPVRAPSTAVGFTLRKLWAESLDMSADDIGCDDNFMRLGGDSIKVMVLVREIKQTFSVNMGVDRFLQSKTLDSLGDEVVKLQQVDDTKHSFKADVAPILGDVRHLLKEVQVLQRGEASEKPARVLPRRVLLTGATGYLGTIILHKLLSSRAIERVFVLVRASSVEQARQRIIDTAVRAKWWDDKFLGRVSVWLGDLGKPRLGLDSSCWKALAGSIDSDDSEHIEGIVHNGAAVDWLGTYDSLRAVNVASTHELLGVARTSPSLSRLVYVSTSPDLDIEHEVCTEEDLRHELSITGGYGQSKMVAEYLLLRAVSHNIVSRDRICVVKPGFIIGDSPQGIANVDDYLWRIVAGSITIGSYPVESANAWIHMATCGSLASIAKENLFWPRPDLNKTPPTRTLWRALQPERFWKALTTAFASIFERSRPSSPLADHADERPLTRPVWSGLDPVRFWKAVNSALPVSLKEDSVTEWRNKMQARLTELGQDHPMFAVQGFLDDDDEAILGGQRTDESEDTSSQRMSQVEAAVVSNVKYLMEIGYFSRAGPSRSIFTRRTKV</sequence>
<gene>
    <name evidence="7" type="ORF">NOR_08588</name>
</gene>
<keyword evidence="8" id="KW-1185">Reference proteome</keyword>
<dbReference type="InterPro" id="IPR006162">
    <property type="entry name" value="Ppantetheine_attach_site"/>
</dbReference>
<comment type="caution">
    <text evidence="7">The sequence shown here is derived from an EMBL/GenBank/DDBJ whole genome shotgun (WGS) entry which is preliminary data.</text>
</comment>
<evidence type="ECO:0000313" key="8">
    <source>
        <dbReference type="Proteomes" id="UP000243498"/>
    </source>
</evidence>
<dbReference type="Gene3D" id="3.40.50.980">
    <property type="match status" value="2"/>
</dbReference>
<proteinExistence type="inferred from homology"/>
<dbReference type="InterPro" id="IPR009081">
    <property type="entry name" value="PP-bd_ACP"/>
</dbReference>
<dbReference type="Gene3D" id="3.30.300.30">
    <property type="match status" value="3"/>
</dbReference>
<protein>
    <submittedName>
        <fullName evidence="7">Nonribosomal peptide synthase</fullName>
    </submittedName>
</protein>
<dbReference type="FunFam" id="1.10.1200.10:FF:000005">
    <property type="entry name" value="Nonribosomal peptide synthetase 1"/>
    <property type="match status" value="1"/>
</dbReference>
<dbReference type="Gene3D" id="3.40.50.12780">
    <property type="entry name" value="N-terminal domain of ligase-like"/>
    <property type="match status" value="2"/>
</dbReference>
<dbReference type="NCBIfam" id="TIGR01733">
    <property type="entry name" value="AA-adenyl-dom"/>
    <property type="match status" value="1"/>
</dbReference>
<dbReference type="GO" id="GO:0016874">
    <property type="term" value="F:ligase activity"/>
    <property type="evidence" value="ECO:0007669"/>
    <property type="project" value="UniProtKB-KW"/>
</dbReference>
<keyword evidence="1" id="KW-0596">Phosphopantetheine</keyword>
<organism evidence="7 8">
    <name type="scientific">Metarhizium rileyi (strain RCEF 4871)</name>
    <name type="common">Nomuraea rileyi</name>
    <dbReference type="NCBI Taxonomy" id="1649241"/>
    <lineage>
        <taxon>Eukaryota</taxon>
        <taxon>Fungi</taxon>
        <taxon>Dikarya</taxon>
        <taxon>Ascomycota</taxon>
        <taxon>Pezizomycotina</taxon>
        <taxon>Sordariomycetes</taxon>
        <taxon>Hypocreomycetidae</taxon>
        <taxon>Hypocreales</taxon>
        <taxon>Clavicipitaceae</taxon>
        <taxon>Metarhizium</taxon>
    </lineage>
</organism>
<dbReference type="InterPro" id="IPR020845">
    <property type="entry name" value="AMP-binding_CS"/>
</dbReference>
<dbReference type="PANTHER" id="PTHR45527">
    <property type="entry name" value="NONRIBOSOMAL PEPTIDE SYNTHETASE"/>
    <property type="match status" value="1"/>
</dbReference>
<dbReference type="FunFam" id="3.30.559.30:FF:000003">
    <property type="entry name" value="Nonribosomal peptide synthase SidD"/>
    <property type="match status" value="2"/>
</dbReference>
<dbReference type="InterPro" id="IPR036291">
    <property type="entry name" value="NAD(P)-bd_dom_sf"/>
</dbReference>
<dbReference type="GO" id="GO:0044550">
    <property type="term" value="P:secondary metabolite biosynthetic process"/>
    <property type="evidence" value="ECO:0007669"/>
    <property type="project" value="TreeGrafter"/>
</dbReference>
<dbReference type="InterPro" id="IPR020806">
    <property type="entry name" value="PKS_PP-bd"/>
</dbReference>
<dbReference type="SMART" id="SM00823">
    <property type="entry name" value="PKS_PP"/>
    <property type="match status" value="3"/>
</dbReference>
<dbReference type="GO" id="GO:0043041">
    <property type="term" value="P:amino acid activation for nonribosomal peptide biosynthetic process"/>
    <property type="evidence" value="ECO:0007669"/>
    <property type="project" value="TreeGrafter"/>
</dbReference>
<dbReference type="InterPro" id="IPR042099">
    <property type="entry name" value="ANL_N_sf"/>
</dbReference>
<dbReference type="InterPro" id="IPR023213">
    <property type="entry name" value="CAT-like_dom_sf"/>
</dbReference>
<name>A0A166W175_METRR</name>
<feature type="region of interest" description="Disordered" evidence="5">
    <location>
        <begin position="773"/>
        <end position="792"/>
    </location>
</feature>
<dbReference type="EMBL" id="AZHC01000058">
    <property type="protein sequence ID" value="OAA34246.1"/>
    <property type="molecule type" value="Genomic_DNA"/>
</dbReference>
<dbReference type="SUPFAM" id="SSF56801">
    <property type="entry name" value="Acetyl-CoA synthetase-like"/>
    <property type="match status" value="3"/>
</dbReference>
<dbReference type="PROSITE" id="PS00012">
    <property type="entry name" value="PHOSPHOPANTETHEINE"/>
    <property type="match status" value="2"/>
</dbReference>
<dbReference type="PROSITE" id="PS00455">
    <property type="entry name" value="AMP_BINDING"/>
    <property type="match status" value="3"/>
</dbReference>
<evidence type="ECO:0000256" key="5">
    <source>
        <dbReference type="SAM" id="MobiDB-lite"/>
    </source>
</evidence>
<dbReference type="Gene3D" id="3.30.559.10">
    <property type="entry name" value="Chloramphenicol acetyltransferase-like domain"/>
    <property type="match status" value="2"/>
</dbReference>
<dbReference type="Gene3D" id="3.30.559.30">
    <property type="entry name" value="Nonribosomal peptide synthetase, condensation domain"/>
    <property type="match status" value="2"/>
</dbReference>
<comment type="similarity">
    <text evidence="4">Belongs to the NRP synthetase family.</text>
</comment>
<dbReference type="Proteomes" id="UP000243498">
    <property type="component" value="Unassembled WGS sequence"/>
</dbReference>
<dbReference type="CDD" id="cd05918">
    <property type="entry name" value="A_NRPS_SidN3_like"/>
    <property type="match status" value="3"/>
</dbReference>